<dbReference type="AlphaFoldDB" id="A0A9P9AKL7"/>
<dbReference type="PROSITE" id="PS00463">
    <property type="entry name" value="ZN2_CY6_FUNGAL_1"/>
    <property type="match status" value="1"/>
</dbReference>
<dbReference type="PROSITE" id="PS50048">
    <property type="entry name" value="ZN2_CY6_FUNGAL_2"/>
    <property type="match status" value="1"/>
</dbReference>
<evidence type="ECO:0000256" key="3">
    <source>
        <dbReference type="SAM" id="MobiDB-lite"/>
    </source>
</evidence>
<dbReference type="PANTHER" id="PTHR31001">
    <property type="entry name" value="UNCHARACTERIZED TRANSCRIPTIONAL REGULATORY PROTEIN"/>
    <property type="match status" value="1"/>
</dbReference>
<dbReference type="CDD" id="cd12148">
    <property type="entry name" value="fungal_TF_MHR"/>
    <property type="match status" value="1"/>
</dbReference>
<comment type="caution">
    <text evidence="5">The sequence shown here is derived from an EMBL/GenBank/DDBJ whole genome shotgun (WGS) entry which is preliminary data.</text>
</comment>
<dbReference type="GO" id="GO:0000981">
    <property type="term" value="F:DNA-binding transcription factor activity, RNA polymerase II-specific"/>
    <property type="evidence" value="ECO:0007669"/>
    <property type="project" value="InterPro"/>
</dbReference>
<keyword evidence="2" id="KW-0539">Nucleus</keyword>
<dbReference type="PANTHER" id="PTHR31001:SF90">
    <property type="entry name" value="CENTROMERE DNA-BINDING PROTEIN COMPLEX CBF3 SUBUNIT B"/>
    <property type="match status" value="1"/>
</dbReference>
<evidence type="ECO:0000259" key="4">
    <source>
        <dbReference type="PROSITE" id="PS50048"/>
    </source>
</evidence>
<organism evidence="5 6">
    <name type="scientific">Thelonectria olida</name>
    <dbReference type="NCBI Taxonomy" id="1576542"/>
    <lineage>
        <taxon>Eukaryota</taxon>
        <taxon>Fungi</taxon>
        <taxon>Dikarya</taxon>
        <taxon>Ascomycota</taxon>
        <taxon>Pezizomycotina</taxon>
        <taxon>Sordariomycetes</taxon>
        <taxon>Hypocreomycetidae</taxon>
        <taxon>Hypocreales</taxon>
        <taxon>Nectriaceae</taxon>
        <taxon>Thelonectria</taxon>
    </lineage>
</organism>
<dbReference type="Pfam" id="PF00172">
    <property type="entry name" value="Zn_clus"/>
    <property type="match status" value="1"/>
</dbReference>
<feature type="region of interest" description="Disordered" evidence="3">
    <location>
        <begin position="88"/>
        <end position="120"/>
    </location>
</feature>
<dbReference type="CDD" id="cd00067">
    <property type="entry name" value="GAL4"/>
    <property type="match status" value="1"/>
</dbReference>
<proteinExistence type="predicted"/>
<evidence type="ECO:0000256" key="1">
    <source>
        <dbReference type="ARBA" id="ARBA00004123"/>
    </source>
</evidence>
<evidence type="ECO:0000313" key="5">
    <source>
        <dbReference type="EMBL" id="KAH6877321.1"/>
    </source>
</evidence>
<reference evidence="5 6" key="1">
    <citation type="journal article" date="2021" name="Nat. Commun.">
        <title>Genetic determinants of endophytism in the Arabidopsis root mycobiome.</title>
        <authorList>
            <person name="Mesny F."/>
            <person name="Miyauchi S."/>
            <person name="Thiergart T."/>
            <person name="Pickel B."/>
            <person name="Atanasova L."/>
            <person name="Karlsson M."/>
            <person name="Huettel B."/>
            <person name="Barry K.W."/>
            <person name="Haridas S."/>
            <person name="Chen C."/>
            <person name="Bauer D."/>
            <person name="Andreopoulos W."/>
            <person name="Pangilinan J."/>
            <person name="LaButti K."/>
            <person name="Riley R."/>
            <person name="Lipzen A."/>
            <person name="Clum A."/>
            <person name="Drula E."/>
            <person name="Henrissat B."/>
            <person name="Kohler A."/>
            <person name="Grigoriev I.V."/>
            <person name="Martin F.M."/>
            <person name="Hacquard S."/>
        </authorList>
    </citation>
    <scope>NUCLEOTIDE SEQUENCE [LARGE SCALE GENOMIC DNA]</scope>
    <source>
        <strain evidence="5 6">MPI-CAGE-CH-0241</strain>
    </source>
</reference>
<dbReference type="InterPro" id="IPR036864">
    <property type="entry name" value="Zn2-C6_fun-type_DNA-bd_sf"/>
</dbReference>
<protein>
    <recommendedName>
        <fullName evidence="4">Zn(2)-C6 fungal-type domain-containing protein</fullName>
    </recommendedName>
</protein>
<dbReference type="SUPFAM" id="SSF57701">
    <property type="entry name" value="Zn2/Cys6 DNA-binding domain"/>
    <property type="match status" value="1"/>
</dbReference>
<dbReference type="GO" id="GO:0005634">
    <property type="term" value="C:nucleus"/>
    <property type="evidence" value="ECO:0007669"/>
    <property type="project" value="UniProtKB-SubCell"/>
</dbReference>
<evidence type="ECO:0000256" key="2">
    <source>
        <dbReference type="ARBA" id="ARBA00023242"/>
    </source>
</evidence>
<evidence type="ECO:0000313" key="6">
    <source>
        <dbReference type="Proteomes" id="UP000777438"/>
    </source>
</evidence>
<accession>A0A9P9AKL7</accession>
<dbReference type="SMART" id="SM00066">
    <property type="entry name" value="GAL4"/>
    <property type="match status" value="1"/>
</dbReference>
<dbReference type="InterPro" id="IPR050613">
    <property type="entry name" value="Sec_Metabolite_Reg"/>
</dbReference>
<dbReference type="GO" id="GO:0008270">
    <property type="term" value="F:zinc ion binding"/>
    <property type="evidence" value="ECO:0007669"/>
    <property type="project" value="InterPro"/>
</dbReference>
<dbReference type="EMBL" id="JAGPYM010000030">
    <property type="protein sequence ID" value="KAH6877321.1"/>
    <property type="molecule type" value="Genomic_DNA"/>
</dbReference>
<gene>
    <name evidence="5" type="ORF">B0T10DRAFT_496856</name>
</gene>
<sequence length="714" mass="79200">MGRQSRQRPISCHFCRARKLRCSRVFPCSNCTSRGLPCPEAENPPQLPSEPAVAVRGTSGSVAPGAESDIISRLERLEALLAARSNDLPDANAPASSTNTHQTGTRTAALESQKPLPQPLPPKVQNLTQEALFLERNCLGPKLHDSLLGDVLGENIAFRTCPIRLITQTSTSYIFQNSNIPSSSLSFEPTRCIWLPQREEMSTLVDKYLKNITYIRHIVHNSTLRGLVDKVYDSLQQGAQVDTGAVVLLLAIASDVTYSWTPADTECGLFGDHDEANSQSIFWLKGGLDLLDNAQRNAHLSIECIQGILVLTFVICNLEGISIRARSSISKAIIMARELGLHRIDHPNNGSSGSISQTSGWSEVQLEIGRRAWWYLMSTDWLMARFPGPHEGTYTLHPQHMAVNKPLNIEDESLTTGRKPVGLPLEQPTCMSYFLQRVRLAELSRTFMDRMSLANTDPSTIGYDTVKDLDEAIDDFIREAPSFFTMDVSALEELPPTDPRRSPAIIVQRHILNLFVHGQRCKLHLPYLVRGTVDPTYARSREICLKTAKVIIDMEHRLEREGIPFVSTRLRLTVTLHSVFLASIVLLIDICLGTDEDDKSSSREQMAHVWRILDDAHSGSVPAAKLQDLLRQVMKKHKVTPPVSKPRESRSVMDGQDGTLPLTPASGVNLGYSVDGTPSNAGLNLPDLENFDARMDLDGIDWDSILWGLDAPFV</sequence>
<dbReference type="Gene3D" id="4.10.240.10">
    <property type="entry name" value="Zn(2)-C6 fungal-type DNA-binding domain"/>
    <property type="match status" value="1"/>
</dbReference>
<dbReference type="Proteomes" id="UP000777438">
    <property type="component" value="Unassembled WGS sequence"/>
</dbReference>
<feature type="compositionally biased region" description="Polar residues" evidence="3">
    <location>
        <begin position="94"/>
        <end position="106"/>
    </location>
</feature>
<dbReference type="InterPro" id="IPR001138">
    <property type="entry name" value="Zn2Cys6_DnaBD"/>
</dbReference>
<keyword evidence="6" id="KW-1185">Reference proteome</keyword>
<feature type="domain" description="Zn(2)-C6 fungal-type" evidence="4">
    <location>
        <begin position="11"/>
        <end position="38"/>
    </location>
</feature>
<feature type="region of interest" description="Disordered" evidence="3">
    <location>
        <begin position="41"/>
        <end position="64"/>
    </location>
</feature>
<dbReference type="OrthoDB" id="3014581at2759"/>
<name>A0A9P9AKL7_9HYPO</name>
<comment type="subcellular location">
    <subcellularLocation>
        <location evidence="1">Nucleus</location>
    </subcellularLocation>
</comment>